<protein>
    <recommendedName>
        <fullName evidence="2">LTD domain-containing protein</fullName>
    </recommendedName>
</protein>
<gene>
    <name evidence="3" type="ORF">EFL95_03215</name>
</gene>
<keyword evidence="1" id="KW-0732">Signal</keyword>
<dbReference type="SUPFAM" id="SSF74853">
    <property type="entry name" value="Lamin A/C globular tail domain"/>
    <property type="match status" value="4"/>
</dbReference>
<evidence type="ECO:0000256" key="1">
    <source>
        <dbReference type="SAM" id="SignalP"/>
    </source>
</evidence>
<comment type="caution">
    <text evidence="3">The sequence shown here is derived from an EMBL/GenBank/DDBJ whole genome shotgun (WGS) entry which is preliminary data.</text>
</comment>
<evidence type="ECO:0000313" key="3">
    <source>
        <dbReference type="EMBL" id="RNL81369.1"/>
    </source>
</evidence>
<dbReference type="PANTHER" id="PTHR37397">
    <property type="entry name" value="SI:CH211-183D21.1"/>
    <property type="match status" value="1"/>
</dbReference>
<dbReference type="PROSITE" id="PS51841">
    <property type="entry name" value="LTD"/>
    <property type="match status" value="4"/>
</dbReference>
<organism evidence="3 4">
    <name type="scientific">Nocardioides marmorisolisilvae</name>
    <dbReference type="NCBI Taxonomy" id="1542737"/>
    <lineage>
        <taxon>Bacteria</taxon>
        <taxon>Bacillati</taxon>
        <taxon>Actinomycetota</taxon>
        <taxon>Actinomycetes</taxon>
        <taxon>Propionibacteriales</taxon>
        <taxon>Nocardioidaceae</taxon>
        <taxon>Nocardioides</taxon>
    </lineage>
</organism>
<dbReference type="RefSeq" id="WP_123232573.1">
    <property type="nucleotide sequence ID" value="NZ_RJSG01000001.1"/>
</dbReference>
<feature type="domain" description="LTD" evidence="2">
    <location>
        <begin position="273"/>
        <end position="387"/>
    </location>
</feature>
<feature type="domain" description="LTD" evidence="2">
    <location>
        <begin position="159"/>
        <end position="252"/>
    </location>
</feature>
<evidence type="ECO:0000313" key="4">
    <source>
        <dbReference type="Proteomes" id="UP000277094"/>
    </source>
</evidence>
<dbReference type="PANTHER" id="PTHR37397:SF1">
    <property type="entry name" value="LTD DOMAIN-CONTAINING PROTEIN"/>
    <property type="match status" value="1"/>
</dbReference>
<dbReference type="OrthoDB" id="5380360at2"/>
<reference evidence="3 4" key="1">
    <citation type="submission" date="2018-11" db="EMBL/GenBank/DDBJ databases">
        <authorList>
            <person name="Li F."/>
        </authorList>
    </citation>
    <scope>NUCLEOTIDE SEQUENCE [LARGE SCALE GENOMIC DNA]</scope>
    <source>
        <strain evidence="3 4">KIS18-7</strain>
    </source>
</reference>
<dbReference type="Pfam" id="PF00932">
    <property type="entry name" value="LTD"/>
    <property type="match status" value="4"/>
</dbReference>
<evidence type="ECO:0000259" key="2">
    <source>
        <dbReference type="PROSITE" id="PS51841"/>
    </source>
</evidence>
<dbReference type="EMBL" id="RJSG01000001">
    <property type="protein sequence ID" value="RNL81369.1"/>
    <property type="molecule type" value="Genomic_DNA"/>
</dbReference>
<dbReference type="InterPro" id="IPR001322">
    <property type="entry name" value="Lamin_tail_dom"/>
</dbReference>
<keyword evidence="4" id="KW-1185">Reference proteome</keyword>
<accession>A0A3N0E0I8</accession>
<name>A0A3N0E0I8_9ACTN</name>
<dbReference type="InterPro" id="IPR036415">
    <property type="entry name" value="Lamin_tail_dom_sf"/>
</dbReference>
<dbReference type="AlphaFoldDB" id="A0A3N0E0I8"/>
<feature type="domain" description="LTD" evidence="2">
    <location>
        <begin position="405"/>
        <end position="510"/>
    </location>
</feature>
<feature type="domain" description="LTD" evidence="2">
    <location>
        <begin position="22"/>
        <end position="152"/>
    </location>
</feature>
<dbReference type="Gene3D" id="2.60.40.1260">
    <property type="entry name" value="Lamin Tail domain"/>
    <property type="match status" value="4"/>
</dbReference>
<sequence length="828" mass="86245">MHVARTRNVLTALIGLLAVLAAGLVLAAPASAADSDIRINEVSSNPNDFVELINTGLAPIDINGWKFADSDHAPIPIVTTSTVIQPGARFSFDPNALTGGFGLGATDAANVFNASGTAIDSDNWTSHRTPSYGRCPEGTGPQVLQTAATPGAANACGGPSPSAIKINEVSSNPNDFVELINTGSAAIDLLGWTFADSDHSPIAIVSASTLIQPGGYYTFDPNTLPGGFGLGSADAATIRSGTTLVDTYSWTTHRTPSYGRCPNGSGDFVANTSTTQNAANACPAPALPSVVINEVESNGDAIGDWVELKNTGTTAVNISGWKVLDNDPAHAANPEVVPANTTLQPGGYYSIYTEFTPAPGFGLGTADSANLYLPDGTTLVDTYSWTAHAATTYGRCPDGTGPFVTTTTPTRNAGNACSPIRINEIESDQGVPGDWVELKNISGASVDISGWVFKDNQDADIYTVPTGTSIAGGGYYVLNVADFVFGLGSSDSARLYDNSAKLIDSYTWTAHATQTYGRCKDGLGNFVDTKAPTKGAANSCPGLDTQPWPGGPTVTTADNTDTFVQDLSGLVFDPSNPDVLWGAQNKKGTLFKLVRDANNNWVPADGWPRDPKFLGGTGSPDTEGLTIGPDGFVYETSERDNDNSGVSRNTILRFDPNAPAGPTISPTTEWDLNSFLPTVGANLGLEGVTFVPDSYLVASGFKDQSTGQAYDPANYPLHGSGLFFVAVEADGSLVGFALDSDGTPHKIATVASGLAQLADVDWDPELNRLRAVADDTWDGTTILLNVDGSGNFVPVAAYDRPAGMPNLNNEGLAVAPQSRCVSGKKEVL</sequence>
<feature type="signal peptide" evidence="1">
    <location>
        <begin position="1"/>
        <end position="27"/>
    </location>
</feature>
<feature type="chain" id="PRO_5039604337" description="LTD domain-containing protein" evidence="1">
    <location>
        <begin position="28"/>
        <end position="828"/>
    </location>
</feature>
<dbReference type="Proteomes" id="UP000277094">
    <property type="component" value="Unassembled WGS sequence"/>
</dbReference>
<proteinExistence type="predicted"/>